<protein>
    <submittedName>
        <fullName evidence="7">FAD-dependent oxidoreductase 2 FAD binding domain-containing protein</fullName>
    </submittedName>
</protein>
<comment type="cofactor">
    <cofactor evidence="1">
        <name>FAD</name>
        <dbReference type="ChEBI" id="CHEBI:57692"/>
    </cofactor>
</comment>
<dbReference type="InterPro" id="IPR027477">
    <property type="entry name" value="Succ_DH/fumarate_Rdtase_cat_sf"/>
</dbReference>
<dbReference type="InterPro" id="IPR036188">
    <property type="entry name" value="FAD/NAD-bd_sf"/>
</dbReference>
<feature type="domain" description="FAD-dependent oxidoreductase 2 FAD-binding" evidence="5">
    <location>
        <begin position="16"/>
        <end position="340"/>
    </location>
</feature>
<dbReference type="Pfam" id="PF00890">
    <property type="entry name" value="FAD_binding_2"/>
    <property type="match status" value="1"/>
</dbReference>
<dbReference type="Gene3D" id="3.90.700.10">
    <property type="entry name" value="Succinate dehydrogenase/fumarate reductase flavoprotein, catalytic domain"/>
    <property type="match status" value="1"/>
</dbReference>
<evidence type="ECO:0000259" key="5">
    <source>
        <dbReference type="Pfam" id="PF00890"/>
    </source>
</evidence>
<sequence>MQHLPTPKQETESLQVFGMRMMKTLYARVLYDDAKCVAKGASNRIKELLVNNGRVVGVKVQTQDGKEQEIKADAVILACGGFCNDHSPSDSLLTKYRPELAAYPSTNGTFADGSGIKIALKIGAQKPSDCLKSVCRKTTRGFVDPNDPKYNTKLMCPEALRGFGGILVNKEGRRFANELGLRENFVALIEQHCTVDPISGFKTAYLIMNDAIVDHFGRPAFEIYIKKGLVKKASNMKELCEMAGIPIENLQNTLNDHDRCFRKEKLDAFGKSNFPVQFQTNKNFYFCQTTPCVHYTFGGLKINERCQVLSGTMRPIESLFAAGEIVGGTHGAERLSGNSLLECVVFGRLAAVEAMKGGRLQYRQLNSSSRNPNVTKGKFSIKFHDVEATKFLTGIRLTIC</sequence>
<dbReference type="WBParaSite" id="nRc.2.0.1.t20679-RA">
    <property type="protein sequence ID" value="nRc.2.0.1.t20679-RA"/>
    <property type="gene ID" value="nRc.2.0.1.g20679"/>
</dbReference>
<organism evidence="6 7">
    <name type="scientific">Romanomermis culicivorax</name>
    <name type="common">Nematode worm</name>
    <dbReference type="NCBI Taxonomy" id="13658"/>
    <lineage>
        <taxon>Eukaryota</taxon>
        <taxon>Metazoa</taxon>
        <taxon>Ecdysozoa</taxon>
        <taxon>Nematoda</taxon>
        <taxon>Enoplea</taxon>
        <taxon>Dorylaimia</taxon>
        <taxon>Mermithida</taxon>
        <taxon>Mermithoidea</taxon>
        <taxon>Mermithidae</taxon>
        <taxon>Romanomermis</taxon>
    </lineage>
</organism>
<accession>A0A915J3H6</accession>
<proteinExistence type="predicted"/>
<keyword evidence="6" id="KW-1185">Reference proteome</keyword>
<evidence type="ECO:0000256" key="2">
    <source>
        <dbReference type="ARBA" id="ARBA00022630"/>
    </source>
</evidence>
<evidence type="ECO:0000313" key="7">
    <source>
        <dbReference type="WBParaSite" id="nRc.2.0.1.t20679-RA"/>
    </source>
</evidence>
<evidence type="ECO:0000256" key="1">
    <source>
        <dbReference type="ARBA" id="ARBA00001974"/>
    </source>
</evidence>
<dbReference type="AlphaFoldDB" id="A0A915J3H6"/>
<evidence type="ECO:0000313" key="6">
    <source>
        <dbReference type="Proteomes" id="UP000887565"/>
    </source>
</evidence>
<keyword evidence="3" id="KW-0274">FAD</keyword>
<dbReference type="PANTHER" id="PTHR43400">
    <property type="entry name" value="FUMARATE REDUCTASE"/>
    <property type="match status" value="1"/>
</dbReference>
<dbReference type="SUPFAM" id="SSF51905">
    <property type="entry name" value="FAD/NAD(P)-binding domain"/>
    <property type="match status" value="1"/>
</dbReference>
<dbReference type="GO" id="GO:0016491">
    <property type="term" value="F:oxidoreductase activity"/>
    <property type="evidence" value="ECO:0007669"/>
    <property type="project" value="UniProtKB-KW"/>
</dbReference>
<reference evidence="7" key="1">
    <citation type="submission" date="2022-11" db="UniProtKB">
        <authorList>
            <consortium name="WormBaseParasite"/>
        </authorList>
    </citation>
    <scope>IDENTIFICATION</scope>
</reference>
<evidence type="ECO:0000256" key="3">
    <source>
        <dbReference type="ARBA" id="ARBA00022827"/>
    </source>
</evidence>
<evidence type="ECO:0000256" key="4">
    <source>
        <dbReference type="ARBA" id="ARBA00023002"/>
    </source>
</evidence>
<dbReference type="PANTHER" id="PTHR43400:SF7">
    <property type="entry name" value="FAD-DEPENDENT OXIDOREDUCTASE 2 FAD BINDING DOMAIN-CONTAINING PROTEIN"/>
    <property type="match status" value="1"/>
</dbReference>
<dbReference type="InterPro" id="IPR050315">
    <property type="entry name" value="FAD-oxidoreductase_2"/>
</dbReference>
<dbReference type="InterPro" id="IPR003953">
    <property type="entry name" value="FAD-dep_OxRdtase_2_FAD-bd"/>
</dbReference>
<dbReference type="Gene3D" id="3.50.50.60">
    <property type="entry name" value="FAD/NAD(P)-binding domain"/>
    <property type="match status" value="2"/>
</dbReference>
<keyword evidence="4" id="KW-0560">Oxidoreductase</keyword>
<dbReference type="SUPFAM" id="SSF56425">
    <property type="entry name" value="Succinate dehydrogenase/fumarate reductase flavoprotein, catalytic domain"/>
    <property type="match status" value="1"/>
</dbReference>
<dbReference type="Proteomes" id="UP000887565">
    <property type="component" value="Unplaced"/>
</dbReference>
<keyword evidence="2" id="KW-0285">Flavoprotein</keyword>
<name>A0A915J3H6_ROMCU</name>